<evidence type="ECO:0008006" key="4">
    <source>
        <dbReference type="Google" id="ProtNLM"/>
    </source>
</evidence>
<dbReference type="Proteomes" id="UP000480178">
    <property type="component" value="Chromosome"/>
</dbReference>
<proteinExistence type="predicted"/>
<protein>
    <recommendedName>
        <fullName evidence="4">Carboxypeptidase-like regulatory domain-containing protein</fullName>
    </recommendedName>
</protein>
<dbReference type="Pfam" id="PF13715">
    <property type="entry name" value="CarbopepD_reg_2"/>
    <property type="match status" value="1"/>
</dbReference>
<dbReference type="Gene3D" id="2.60.40.1120">
    <property type="entry name" value="Carboxypeptidase-like, regulatory domain"/>
    <property type="match status" value="1"/>
</dbReference>
<gene>
    <name evidence="2" type="ORF">GXP67_18860</name>
</gene>
<reference evidence="2 3" key="1">
    <citation type="submission" date="2020-01" db="EMBL/GenBank/DDBJ databases">
        <authorList>
            <person name="Kim M.K."/>
        </authorList>
    </citation>
    <scope>NUCLEOTIDE SEQUENCE [LARGE SCALE GENOMIC DNA]</scope>
    <source>
        <strain evidence="2 3">172606-1</strain>
    </source>
</reference>
<keyword evidence="3" id="KW-1185">Reference proteome</keyword>
<organism evidence="2 3">
    <name type="scientific">Rhodocytophaga rosea</name>
    <dbReference type="NCBI Taxonomy" id="2704465"/>
    <lineage>
        <taxon>Bacteria</taxon>
        <taxon>Pseudomonadati</taxon>
        <taxon>Bacteroidota</taxon>
        <taxon>Cytophagia</taxon>
        <taxon>Cytophagales</taxon>
        <taxon>Rhodocytophagaceae</taxon>
        <taxon>Rhodocytophaga</taxon>
    </lineage>
</organism>
<evidence type="ECO:0000313" key="2">
    <source>
        <dbReference type="EMBL" id="QHT68558.1"/>
    </source>
</evidence>
<name>A0A6C0GKL9_9BACT</name>
<feature type="chain" id="PRO_5025354311" description="Carboxypeptidase-like regulatory domain-containing protein" evidence="1">
    <location>
        <begin position="19"/>
        <end position="601"/>
    </location>
</feature>
<feature type="signal peptide" evidence="1">
    <location>
        <begin position="1"/>
        <end position="18"/>
    </location>
</feature>
<dbReference type="EMBL" id="CP048222">
    <property type="protein sequence ID" value="QHT68558.1"/>
    <property type="molecule type" value="Genomic_DNA"/>
</dbReference>
<dbReference type="Gene3D" id="2.60.120.200">
    <property type="match status" value="1"/>
</dbReference>
<evidence type="ECO:0000313" key="3">
    <source>
        <dbReference type="Proteomes" id="UP000480178"/>
    </source>
</evidence>
<evidence type="ECO:0000256" key="1">
    <source>
        <dbReference type="SAM" id="SignalP"/>
    </source>
</evidence>
<dbReference type="AlphaFoldDB" id="A0A6C0GKL9"/>
<keyword evidence="1" id="KW-0732">Signal</keyword>
<dbReference type="SUPFAM" id="SSF49464">
    <property type="entry name" value="Carboxypeptidase regulatory domain-like"/>
    <property type="match status" value="1"/>
</dbReference>
<sequence length="601" mass="67950">MKYCIFLLFWMGPLHLWAQTISGRITDAKNGDGIPGAYILTTDSKTMGTISNPEGYFQFIVPSDVDSLKITHIGYQTVKVAVRDTLQIALTEAVYELSAVEIVQESAYNIILKTIRAIPTNYLQQPQKAKAFYREIIRDSTDYLSVAEAVFNVFTFPGQKENVQLQLVQGRASEEVKVTRLFEDFHPGGMPLLLAGLDIRLTPPTFLQHKYQDKYEYQLDSITYLDGQKIFVIGFDQKATVKEALQQGTLFIEANHFALVRYQASFSQKGLSYIKHLNGEDKLIAGLLNIDFKQLYQNITVTYQPDSSKWALSSVNMQTGIAYKQPRKEIDTHLDISSELLITEQSKEAVSPLPKAAVWQKGNLVINLATDYNDAFWGENNILRPTTALREIVASIQGKEDFQPLQDTNWQVLQPALVRVYQKDSSIYIKPLVKCEWKDDATGPLLYQPARGDFIWETVVSINKASDSTQSPDRGFQAGGILIRDTMQANENHIFLGIGTGGNNNLKLFVQNTLDGNSAVNPVKIEERSWQIRIERSGSVFHLYARGMHEATWEVLKTIERKYFSTQVQVGLAVYAYFPGNGPKMRPDIQVQFNQTQLLQK</sequence>
<dbReference type="InterPro" id="IPR008969">
    <property type="entry name" value="CarboxyPept-like_regulatory"/>
</dbReference>
<accession>A0A6C0GKL9</accession>
<dbReference type="KEGG" id="rhoz:GXP67_18860"/>
<dbReference type="RefSeq" id="WP_162444569.1">
    <property type="nucleotide sequence ID" value="NZ_CP048222.1"/>
</dbReference>